<sequence>MNKSVQTASNPKSIVLGKVDKFTAKEIVDAGGGPSFLDVKAIASVTLQDVGMLSTLNPECVYIESISLVMEGINPAKNQTIIFTGPENLEIKSNGIQGLISPKLSISFTCDVPAQYDGAKIASSTKGAAGLILNFELVSKVSDK</sequence>
<dbReference type="EMBL" id="AP017649">
    <property type="protein sequence ID" value="BAZ96708.1"/>
    <property type="molecule type" value="Genomic_DNA"/>
</dbReference>
<gene>
    <name evidence="1" type="ORF">DEHALATV1_0080</name>
</gene>
<evidence type="ECO:0000313" key="2">
    <source>
        <dbReference type="Proteomes" id="UP000218257"/>
    </source>
</evidence>
<name>A0AB33HMW8_9CHLR</name>
<reference evidence="1 2" key="1">
    <citation type="journal article" date="2017" name="Sci. Rep.">
        <title>Isolation and genomic characterization of a Dehalococcoides strain suggests genomic rearrangement during culture.</title>
        <authorList>
            <person name="Yohda M."/>
            <person name="Ikegami K."/>
            <person name="Aita Y."/>
            <person name="Kitajima M."/>
            <person name="Takechi A."/>
            <person name="Iwamoto M."/>
            <person name="Fukuda T."/>
            <person name="Tamura N."/>
            <person name="Shibasaki J."/>
            <person name="Koike S."/>
            <person name="Komatsu D."/>
            <person name="Miyagi S."/>
            <person name="Nishimura M."/>
            <person name="Uchino Y."/>
            <person name="Shiroma A."/>
            <person name="Shimoji M."/>
            <person name="Tamotsu H."/>
            <person name="Ashimine N."/>
            <person name="Shinzato M."/>
            <person name="Ohki S."/>
            <person name="Nakano K."/>
            <person name="Teruya K."/>
            <person name="Satou K."/>
            <person name="Hirano T."/>
            <person name="Yagi O."/>
        </authorList>
    </citation>
    <scope>NUCLEOTIDE SEQUENCE [LARGE SCALE GENOMIC DNA]</scope>
    <source>
        <strain evidence="1 2">UCH-ATV1</strain>
    </source>
</reference>
<evidence type="ECO:0000313" key="1">
    <source>
        <dbReference type="EMBL" id="BAZ96708.1"/>
    </source>
</evidence>
<protein>
    <submittedName>
        <fullName evidence="1">Uncharacterized protein</fullName>
    </submittedName>
</protein>
<organism evidence="1 2">
    <name type="scientific">Dehalococcoides mccartyi</name>
    <dbReference type="NCBI Taxonomy" id="61435"/>
    <lineage>
        <taxon>Bacteria</taxon>
        <taxon>Bacillati</taxon>
        <taxon>Chloroflexota</taxon>
        <taxon>Dehalococcoidia</taxon>
        <taxon>Dehalococcoidales</taxon>
        <taxon>Dehalococcoidaceae</taxon>
        <taxon>Dehalococcoides</taxon>
    </lineage>
</organism>
<dbReference type="AlphaFoldDB" id="A0AB33HMW8"/>
<proteinExistence type="predicted"/>
<dbReference type="RefSeq" id="WP_061976896.1">
    <property type="nucleotide sequence ID" value="NZ_AP017649.1"/>
</dbReference>
<dbReference type="Proteomes" id="UP000218257">
    <property type="component" value="Chromosome"/>
</dbReference>
<accession>A0AB33HMW8</accession>